<evidence type="ECO:0000256" key="5">
    <source>
        <dbReference type="ARBA" id="ARBA00023136"/>
    </source>
</evidence>
<name>A0AAW3MG00_9BACL</name>
<dbReference type="InterPro" id="IPR003339">
    <property type="entry name" value="ABC/ECF_trnsptr_transmembrane"/>
</dbReference>
<reference evidence="7 8" key="1">
    <citation type="journal article" date="2016" name="Front. Microbiol.">
        <title>Genomic Resource of Rice Seed Associated Bacteria.</title>
        <authorList>
            <person name="Midha S."/>
            <person name="Bansal K."/>
            <person name="Sharma S."/>
            <person name="Kumar N."/>
            <person name="Patil P.P."/>
            <person name="Chaudhry V."/>
            <person name="Patil P.B."/>
        </authorList>
    </citation>
    <scope>NUCLEOTIDE SEQUENCE [LARGE SCALE GENOMIC DNA]</scope>
    <source>
        <strain evidence="7 8">RSA11</strain>
    </source>
</reference>
<sequence>MQTNASPFAKLNPVIKGSGLVLIMFALIATNDWVKTLVFLSFAIALLLLSGWGPRDFLKRLAPYSLLFLLTFWMMAAFGKGTNPLWSFGWFHVTSESVMHGWLLALRMATFVCLSFAFVTTTDATRFVMSLIHQAKVSPRFAYGFLAGIRFLPHLVEEVRVLRQVRMIRNVHSRFPGDAFLSIGLPLFSRSIQRAERMAIAFEARHFSAERTYYEVPVVQRQDVIYLMVILLFISLVFWL</sequence>
<dbReference type="Proteomes" id="UP000072605">
    <property type="component" value="Unassembled WGS sequence"/>
</dbReference>
<feature type="transmembrane region" description="Helical" evidence="6">
    <location>
        <begin position="61"/>
        <end position="79"/>
    </location>
</feature>
<dbReference type="PANTHER" id="PTHR34857:SF2">
    <property type="entry name" value="SLL0384 PROTEIN"/>
    <property type="match status" value="1"/>
</dbReference>
<proteinExistence type="predicted"/>
<dbReference type="AlphaFoldDB" id="A0AAW3MG00"/>
<feature type="transmembrane region" description="Helical" evidence="6">
    <location>
        <begin position="20"/>
        <end position="49"/>
    </location>
</feature>
<organism evidence="7 8">
    <name type="scientific">Exiguobacterium indicum</name>
    <dbReference type="NCBI Taxonomy" id="296995"/>
    <lineage>
        <taxon>Bacteria</taxon>
        <taxon>Bacillati</taxon>
        <taxon>Bacillota</taxon>
        <taxon>Bacilli</taxon>
        <taxon>Bacillales</taxon>
        <taxon>Bacillales Family XII. Incertae Sedis</taxon>
        <taxon>Exiguobacterium</taxon>
    </lineage>
</organism>
<evidence type="ECO:0008006" key="9">
    <source>
        <dbReference type="Google" id="ProtNLM"/>
    </source>
</evidence>
<dbReference type="EMBL" id="LDQV01000012">
    <property type="protein sequence ID" value="KTR27756.1"/>
    <property type="molecule type" value="Genomic_DNA"/>
</dbReference>
<keyword evidence="2" id="KW-1003">Cell membrane</keyword>
<feature type="transmembrane region" description="Helical" evidence="6">
    <location>
        <begin position="224"/>
        <end position="239"/>
    </location>
</feature>
<evidence type="ECO:0000256" key="1">
    <source>
        <dbReference type="ARBA" id="ARBA00004141"/>
    </source>
</evidence>
<evidence type="ECO:0000313" key="8">
    <source>
        <dbReference type="Proteomes" id="UP000072605"/>
    </source>
</evidence>
<dbReference type="RefSeq" id="WP_082202557.1">
    <property type="nucleotide sequence ID" value="NZ_JAXUAT010000002.1"/>
</dbReference>
<dbReference type="Pfam" id="PF02361">
    <property type="entry name" value="CbiQ"/>
    <property type="match status" value="1"/>
</dbReference>
<feature type="transmembrane region" description="Helical" evidence="6">
    <location>
        <begin position="99"/>
        <end position="119"/>
    </location>
</feature>
<evidence type="ECO:0000256" key="4">
    <source>
        <dbReference type="ARBA" id="ARBA00022989"/>
    </source>
</evidence>
<evidence type="ECO:0000256" key="2">
    <source>
        <dbReference type="ARBA" id="ARBA00022475"/>
    </source>
</evidence>
<accession>A0AAW3MG00</accession>
<evidence type="ECO:0000256" key="3">
    <source>
        <dbReference type="ARBA" id="ARBA00022692"/>
    </source>
</evidence>
<dbReference type="PANTHER" id="PTHR34857">
    <property type="entry name" value="SLL0384 PROTEIN"/>
    <property type="match status" value="1"/>
</dbReference>
<keyword evidence="5 6" id="KW-0472">Membrane</keyword>
<dbReference type="CDD" id="cd16914">
    <property type="entry name" value="EcfT"/>
    <property type="match status" value="1"/>
</dbReference>
<comment type="subcellular location">
    <subcellularLocation>
        <location evidence="1">Membrane</location>
        <topology evidence="1">Multi-pass membrane protein</topology>
    </subcellularLocation>
</comment>
<comment type="caution">
    <text evidence="7">The sequence shown here is derived from an EMBL/GenBank/DDBJ whole genome shotgun (WGS) entry which is preliminary data.</text>
</comment>
<keyword evidence="4 6" id="KW-1133">Transmembrane helix</keyword>
<dbReference type="InterPro" id="IPR051611">
    <property type="entry name" value="ECF_transporter_component"/>
</dbReference>
<keyword evidence="3 6" id="KW-0812">Transmembrane</keyword>
<evidence type="ECO:0000313" key="7">
    <source>
        <dbReference type="EMBL" id="KTR27756.1"/>
    </source>
</evidence>
<dbReference type="GO" id="GO:0005886">
    <property type="term" value="C:plasma membrane"/>
    <property type="evidence" value="ECO:0007669"/>
    <property type="project" value="UniProtKB-ARBA"/>
</dbReference>
<gene>
    <name evidence="7" type="ORF">RSA11_03570</name>
</gene>
<evidence type="ECO:0000256" key="6">
    <source>
        <dbReference type="SAM" id="Phobius"/>
    </source>
</evidence>
<protein>
    <recommendedName>
        <fullName evidence="9">Cobalt transporter</fullName>
    </recommendedName>
</protein>